<dbReference type="SUPFAM" id="SSF48403">
    <property type="entry name" value="Ankyrin repeat"/>
    <property type="match status" value="1"/>
</dbReference>
<evidence type="ECO:0000313" key="3">
    <source>
        <dbReference type="EMBL" id="AGO83108.1"/>
    </source>
</evidence>
<dbReference type="KEGG" id="vg:16512574"/>
<evidence type="ECO:0000256" key="1">
    <source>
        <dbReference type="SAM" id="MobiDB-lite"/>
    </source>
</evidence>
<dbReference type="Proteomes" id="UP000201566">
    <property type="component" value="Segment"/>
</dbReference>
<feature type="compositionally biased region" description="Basic residues" evidence="1">
    <location>
        <begin position="595"/>
        <end position="610"/>
    </location>
</feature>
<evidence type="ECO:0000259" key="2">
    <source>
        <dbReference type="PROSITE" id="PS50181"/>
    </source>
</evidence>
<dbReference type="PANTHER" id="PTHR46586">
    <property type="entry name" value="ANKYRIN REPEAT-CONTAINING PROTEIN"/>
    <property type="match status" value="1"/>
</dbReference>
<name>S4VRV0_9VIRU</name>
<dbReference type="GeneID" id="16512574"/>
<reference evidence="3 4" key="1">
    <citation type="journal article" date="2013" name="Science">
        <title>Pandoraviruses: amoeba viruses with genomes up to 2.5 Mb reaching that of parasitic eukaryotes.</title>
        <authorList>
            <person name="Philippe N."/>
            <person name="Legendre M."/>
            <person name="Doutre G."/>
            <person name="Coute Y."/>
            <person name="Poirot O."/>
            <person name="Lescot M."/>
            <person name="Arslan D."/>
            <person name="Seltzer V."/>
            <person name="Bertaux L."/>
            <person name="Bruley C."/>
            <person name="Garin J."/>
            <person name="Claverie J.M."/>
            <person name="Abergel C."/>
        </authorList>
    </citation>
    <scope>NUCLEOTIDE SEQUENCE [LARGE SCALE GENOMIC DNA]</scope>
    <source>
        <strain evidence="3">Melbourne</strain>
    </source>
</reference>
<organism evidence="3 4">
    <name type="scientific">Pandoravirus dulcis</name>
    <dbReference type="NCBI Taxonomy" id="1349409"/>
    <lineage>
        <taxon>Viruses</taxon>
        <taxon>Pandoravirus</taxon>
    </lineage>
</organism>
<gene>
    <name evidence="3" type="ORF">pdul_cds_884</name>
</gene>
<accession>S4VRV0</accession>
<proteinExistence type="predicted"/>
<dbReference type="Gene3D" id="1.25.40.20">
    <property type="entry name" value="Ankyrin repeat-containing domain"/>
    <property type="match status" value="2"/>
</dbReference>
<feature type="domain" description="F-box" evidence="2">
    <location>
        <begin position="8"/>
        <end position="58"/>
    </location>
</feature>
<dbReference type="SUPFAM" id="SSF140860">
    <property type="entry name" value="Pseudo ankyrin repeat-like"/>
    <property type="match status" value="1"/>
</dbReference>
<dbReference type="InterPro" id="IPR036770">
    <property type="entry name" value="Ankyrin_rpt-contain_sf"/>
</dbReference>
<dbReference type="InterPro" id="IPR052050">
    <property type="entry name" value="SecEffector_AnkRepeat"/>
</dbReference>
<dbReference type="RefSeq" id="YP_008319777.1">
    <property type="nucleotide sequence ID" value="NC_021858.1"/>
</dbReference>
<sequence>MAAVTVVTTTIDDVPNEIFAHILDHVGCIEATAVLSLVDSRWHALVSSARATGRWACADAQCVARDHGAPQRVQAMKVAAAGAGHVRCIEYLGVDTSCSARKLADAAAANGRLNVLCWLDDRRCAWKSERVVARAAARGHQDCLDYALAKRCPVTTKAVEAAAANGHVESMRRLLVPENSRGKGVDRSNRAVASAAARAGHLDCLTWAHTHGWAWSWQTTVAAAKGGHLDCLAYAHENGCSLSGRAAWAAAKRGRLDCLIYAVENGCTCDSYTVDCAARGGHAACVDYLLGVVPDAADAETWRQAAMWGSVACLDVLRARAAGHIEPERVCEAAIEGGHHDVLLWMITNMNYRAIDKERAAARLGHLECLRIVTAMGPQQDDTSVVAAARGGHIECIKYLRDKGFPVDGRACEAAAGYGRLKCLVFLREALECPWDERACIAAAAMDRIDCLAYLHRNGCPWAHDTVSAAIKGRRAVCLTYALDNGCPHDAYAAAVEAIDFGRPSHLDALCRAGAPLDEHLLAKCIRSGKVGSVEVLARHECPRGALTCHDAEDCADARTLCALYKLGFPWGPSRKIMGRSEDAVSRLVNPRAASKPRKKAQRRGAKAKRGQSPGGILTIALSL</sequence>
<dbReference type="PROSITE" id="PS50181">
    <property type="entry name" value="FBOX"/>
    <property type="match status" value="1"/>
</dbReference>
<dbReference type="PANTHER" id="PTHR46586:SF3">
    <property type="entry name" value="ANKYRIN REPEAT-CONTAINING PROTEIN"/>
    <property type="match status" value="1"/>
</dbReference>
<feature type="region of interest" description="Disordered" evidence="1">
    <location>
        <begin position="588"/>
        <end position="613"/>
    </location>
</feature>
<evidence type="ECO:0000313" key="4">
    <source>
        <dbReference type="Proteomes" id="UP000201566"/>
    </source>
</evidence>
<dbReference type="EMBL" id="KC977570">
    <property type="protein sequence ID" value="AGO83108.1"/>
    <property type="molecule type" value="Genomic_DNA"/>
</dbReference>
<dbReference type="InterPro" id="IPR001810">
    <property type="entry name" value="F-box_dom"/>
</dbReference>
<protein>
    <submittedName>
        <fullName evidence="3">Ankyrin repeat domain containing protein</fullName>
    </submittedName>
</protein>